<gene>
    <name evidence="2" type="ORF">RAG0_14605</name>
</gene>
<evidence type="ECO:0000313" key="2">
    <source>
        <dbReference type="EMBL" id="CZT09996.1"/>
    </source>
</evidence>
<protein>
    <submittedName>
        <fullName evidence="2">Uncharacterized protein</fullName>
    </submittedName>
</protein>
<evidence type="ECO:0000313" key="3">
    <source>
        <dbReference type="Proteomes" id="UP000178912"/>
    </source>
</evidence>
<dbReference type="AlphaFoldDB" id="A0A1E1LHM3"/>
<keyword evidence="3" id="KW-1185">Reference proteome</keyword>
<accession>A0A1E1LHM3</accession>
<dbReference type="Proteomes" id="UP000178912">
    <property type="component" value="Unassembled WGS sequence"/>
</dbReference>
<dbReference type="EMBL" id="FJUX01000122">
    <property type="protein sequence ID" value="CZT09996.1"/>
    <property type="molecule type" value="Genomic_DNA"/>
</dbReference>
<sequence>MNLGPGICPSPYITFSVDALSVKHTNGYNLLYYSPPVSRSGLSCLFFSSYLSSAIVIPPYRKDLSARISSTSNLSSSATSSISSYKLSYI</sequence>
<organism evidence="2 3">
    <name type="scientific">Rhynchosporium agropyri</name>
    <dbReference type="NCBI Taxonomy" id="914238"/>
    <lineage>
        <taxon>Eukaryota</taxon>
        <taxon>Fungi</taxon>
        <taxon>Dikarya</taxon>
        <taxon>Ascomycota</taxon>
        <taxon>Pezizomycotina</taxon>
        <taxon>Leotiomycetes</taxon>
        <taxon>Helotiales</taxon>
        <taxon>Ploettnerulaceae</taxon>
        <taxon>Rhynchosporium</taxon>
    </lineage>
</organism>
<evidence type="ECO:0000256" key="1">
    <source>
        <dbReference type="SAM" id="MobiDB-lite"/>
    </source>
</evidence>
<proteinExistence type="predicted"/>
<feature type="region of interest" description="Disordered" evidence="1">
    <location>
        <begin position="69"/>
        <end position="90"/>
    </location>
</feature>
<reference evidence="3" key="1">
    <citation type="submission" date="2016-03" db="EMBL/GenBank/DDBJ databases">
        <authorList>
            <person name="Guldener U."/>
        </authorList>
    </citation>
    <scope>NUCLEOTIDE SEQUENCE [LARGE SCALE GENOMIC DNA]</scope>
    <source>
        <strain evidence="3">04CH-RAC-A.6.1</strain>
    </source>
</reference>
<name>A0A1E1LHM3_9HELO</name>